<proteinExistence type="predicted"/>
<dbReference type="AlphaFoldDB" id="A0A831A1H2"/>
<keyword evidence="5" id="KW-0665">Pyrimidine biosynthesis</keyword>
<evidence type="ECO:0000313" key="8">
    <source>
        <dbReference type="EMBL" id="CCO92424.1"/>
    </source>
</evidence>
<evidence type="ECO:0000256" key="6">
    <source>
        <dbReference type="ARBA" id="ARBA00023002"/>
    </source>
</evidence>
<comment type="caution">
    <text evidence="8">The sequence shown here is derived from an EMBL/GenBank/DDBJ whole genome shotgun (WGS) entry which is preliminary data.</text>
</comment>
<evidence type="ECO:0000313" key="9">
    <source>
        <dbReference type="Proteomes" id="UP000013111"/>
    </source>
</evidence>
<dbReference type="InterPro" id="IPR001295">
    <property type="entry name" value="Dihydroorotate_DH_CS"/>
</dbReference>
<name>A0A831A1H2_ERWAM</name>
<dbReference type="PANTHER" id="PTHR48109:SF3">
    <property type="entry name" value="SLL0744 PROTEIN"/>
    <property type="match status" value="1"/>
</dbReference>
<keyword evidence="4" id="KW-0288">FMN</keyword>
<organism evidence="8 9">
    <name type="scientific">Erwinia amylovora NBRC 12687 = CFBP 1232</name>
    <dbReference type="NCBI Taxonomy" id="1219359"/>
    <lineage>
        <taxon>Bacteria</taxon>
        <taxon>Pseudomonadati</taxon>
        <taxon>Pseudomonadota</taxon>
        <taxon>Gammaproteobacteria</taxon>
        <taxon>Enterobacterales</taxon>
        <taxon>Erwiniaceae</taxon>
        <taxon>Erwinia</taxon>
    </lineage>
</organism>
<dbReference type="GO" id="GO:0044205">
    <property type="term" value="P:'de novo' UMP biosynthetic process"/>
    <property type="evidence" value="ECO:0007669"/>
    <property type="project" value="UniProtKB-UniPathway"/>
</dbReference>
<dbReference type="UniPathway" id="UPA00070"/>
<dbReference type="Gene3D" id="3.20.20.70">
    <property type="entry name" value="Aldolase class I"/>
    <property type="match status" value="1"/>
</dbReference>
<dbReference type="PANTHER" id="PTHR48109">
    <property type="entry name" value="DIHYDROOROTATE DEHYDROGENASE (QUINONE), MITOCHONDRIAL-RELATED"/>
    <property type="match status" value="1"/>
</dbReference>
<reference evidence="8 9" key="2">
    <citation type="submission" date="2013-04" db="EMBL/GenBank/DDBJ databases">
        <title>Comparative genomics of 12 strains of Erwinia amylovora identifies a pan-genome with a large conserved core and provides insights into host specificity.</title>
        <authorList>
            <person name="Mann R.A."/>
            <person name="Smits T.H.M."/>
            <person name="Buehlmann A."/>
            <person name="Blom J."/>
            <person name="Goesmann A."/>
            <person name="Frey J.E."/>
            <person name="Plummer K.M."/>
            <person name="Beer S.V."/>
            <person name="Luck J."/>
            <person name="Duffy B."/>
            <person name="Rodoni B."/>
        </authorList>
    </citation>
    <scope>NUCLEOTIDE SEQUENCE [LARGE SCALE GENOMIC DNA]</scope>
    <source>
        <strain evidence="9">CFBP 1232</strain>
    </source>
</reference>
<evidence type="ECO:0000256" key="3">
    <source>
        <dbReference type="ARBA" id="ARBA00022630"/>
    </source>
</evidence>
<dbReference type="GO" id="GO:0005737">
    <property type="term" value="C:cytoplasm"/>
    <property type="evidence" value="ECO:0007669"/>
    <property type="project" value="InterPro"/>
</dbReference>
<sequence length="294" mass="31591">MKSEYEAAGYNMLGLKLKSPVIVGSGLISDQAKNIRQLLMCGAGAVVTKTIYPLSVKTHTERVYPIGTGLLNNTHYSKRTVDNWLDLLGQFHQQQLPIIASVHAPSPGETGLLVAAIRHISDCPLELGISCLHADDFTEDNPERVYAYANAVRQQTDAKFSVKLSLGQYLHERVQAACEGGASAITLSDTIPGIAFDLVEGKAVLGGVCGYSGPGIKPLVLAAICELRQRGVSVPIMGSGGVQSGQDVHEYMLAGAETVQVYSALHQGMFTTLERILEQYQSFCARAQLTEVSQ</sequence>
<evidence type="ECO:0000256" key="2">
    <source>
        <dbReference type="ARBA" id="ARBA00004725"/>
    </source>
</evidence>
<evidence type="ECO:0000259" key="7">
    <source>
        <dbReference type="Pfam" id="PF01180"/>
    </source>
</evidence>
<comment type="pathway">
    <text evidence="2">Pyrimidine metabolism; UMP biosynthesis via de novo pathway.</text>
</comment>
<evidence type="ECO:0000256" key="1">
    <source>
        <dbReference type="ARBA" id="ARBA00001917"/>
    </source>
</evidence>
<dbReference type="InterPro" id="IPR013785">
    <property type="entry name" value="Aldolase_TIM"/>
</dbReference>
<gene>
    <name evidence="8" type="ORF">BN437_0459</name>
</gene>
<keyword evidence="3" id="KW-0285">Flavoprotein</keyword>
<dbReference type="Pfam" id="PF01180">
    <property type="entry name" value="DHO_dh"/>
    <property type="match status" value="1"/>
</dbReference>
<feature type="domain" description="Dihydroorotate dehydrogenase catalytic" evidence="7">
    <location>
        <begin position="11"/>
        <end position="279"/>
    </location>
</feature>
<dbReference type="InterPro" id="IPR023359">
    <property type="entry name" value="Dihydro_DH_chainA_dom2"/>
</dbReference>
<protein>
    <recommendedName>
        <fullName evidence="7">Dihydroorotate dehydrogenase catalytic domain-containing protein</fullName>
    </recommendedName>
</protein>
<accession>A0A831A1H2</accession>
<evidence type="ECO:0000256" key="5">
    <source>
        <dbReference type="ARBA" id="ARBA00022975"/>
    </source>
</evidence>
<dbReference type="InterPro" id="IPR005720">
    <property type="entry name" value="Dihydroorotate_DH_cat"/>
</dbReference>
<dbReference type="Proteomes" id="UP000013111">
    <property type="component" value="Unassembled WGS sequence"/>
</dbReference>
<dbReference type="GO" id="GO:0006207">
    <property type="term" value="P:'de novo' pyrimidine nucleobase biosynthetic process"/>
    <property type="evidence" value="ECO:0007669"/>
    <property type="project" value="InterPro"/>
</dbReference>
<dbReference type="PIRSF" id="PIRSF000164">
    <property type="entry name" value="DHO_oxidase"/>
    <property type="match status" value="1"/>
</dbReference>
<dbReference type="PROSITE" id="PS00912">
    <property type="entry name" value="DHODEHASE_2"/>
    <property type="match status" value="1"/>
</dbReference>
<reference evidence="8 9" key="1">
    <citation type="submission" date="2012-11" db="EMBL/GenBank/DDBJ databases">
        <authorList>
            <person name="Linke B."/>
        </authorList>
    </citation>
    <scope>NUCLEOTIDE SEQUENCE [LARGE SCALE GENOMIC DNA]</scope>
    <source>
        <strain evidence="9">CFBP 1232</strain>
    </source>
</reference>
<dbReference type="GO" id="GO:0004152">
    <property type="term" value="F:dihydroorotate dehydrogenase activity"/>
    <property type="evidence" value="ECO:0007669"/>
    <property type="project" value="InterPro"/>
</dbReference>
<comment type="cofactor">
    <cofactor evidence="1">
        <name>FMN</name>
        <dbReference type="ChEBI" id="CHEBI:58210"/>
    </cofactor>
</comment>
<dbReference type="Gene3D" id="2.30.26.10">
    <property type="entry name" value="Dihydroorotate Dehydrogenase A, chain A, domain 2"/>
    <property type="match status" value="1"/>
</dbReference>
<dbReference type="EMBL" id="CAPB01000006">
    <property type="protein sequence ID" value="CCO92424.1"/>
    <property type="molecule type" value="Genomic_DNA"/>
</dbReference>
<dbReference type="InterPro" id="IPR012135">
    <property type="entry name" value="Dihydroorotate_DH_1_2"/>
</dbReference>
<dbReference type="InterPro" id="IPR050074">
    <property type="entry name" value="DHO_dehydrogenase"/>
</dbReference>
<keyword evidence="6" id="KW-0560">Oxidoreductase</keyword>
<dbReference type="SUPFAM" id="SSF51395">
    <property type="entry name" value="FMN-linked oxidoreductases"/>
    <property type="match status" value="1"/>
</dbReference>
<dbReference type="RefSeq" id="WP_004155239.1">
    <property type="nucleotide sequence ID" value="NZ_BAYW01000004.1"/>
</dbReference>
<evidence type="ECO:0000256" key="4">
    <source>
        <dbReference type="ARBA" id="ARBA00022643"/>
    </source>
</evidence>
<dbReference type="GeneID" id="97604789"/>